<evidence type="ECO:0000259" key="1">
    <source>
        <dbReference type="Pfam" id="PF01368"/>
    </source>
</evidence>
<organism evidence="3 4">
    <name type="scientific">Salinibacillus xinjiangensis</name>
    <dbReference type="NCBI Taxonomy" id="1229268"/>
    <lineage>
        <taxon>Bacteria</taxon>
        <taxon>Bacillati</taxon>
        <taxon>Bacillota</taxon>
        <taxon>Bacilli</taxon>
        <taxon>Bacillales</taxon>
        <taxon>Bacillaceae</taxon>
        <taxon>Salinibacillus</taxon>
    </lineage>
</organism>
<feature type="domain" description="DDH" evidence="1">
    <location>
        <begin position="16"/>
        <end position="154"/>
    </location>
</feature>
<evidence type="ECO:0000313" key="3">
    <source>
        <dbReference type="EMBL" id="MRG87693.1"/>
    </source>
</evidence>
<evidence type="ECO:0000259" key="2">
    <source>
        <dbReference type="Pfam" id="PF02272"/>
    </source>
</evidence>
<dbReference type="AlphaFoldDB" id="A0A6G1X9K5"/>
<dbReference type="InterPro" id="IPR038763">
    <property type="entry name" value="DHH_sf"/>
</dbReference>
<dbReference type="Proteomes" id="UP000480185">
    <property type="component" value="Unassembled WGS sequence"/>
</dbReference>
<sequence>MTKKEILSAIKQYDTIILHRHVRPDPDAYGSQVGLAKLIEASFPKKKVFVTGQEDPSLRFLAPLDEIADETYQDALVIVCDTANQERICDQRYSMGEKLIKIDHHPNVDPYGDLAWVDTGASSVSEMIYELFLDGKEDGLKLTTEAARLIYAGIVGDTGRFLFPSATAKTFQYASELVKYPFDRKELYDQLYNTKHHIAKLKGYILQNFTVSKNGLSTVNITRETLEQYGLEASETSQLVGLLGDIEGIIAWVFFIEEPDNIRVRLRSKGPVINEIAAKYNGGGHPMASGASVYSWEETEAVIRDLEEVCEQYQIEKR</sequence>
<evidence type="ECO:0000313" key="4">
    <source>
        <dbReference type="Proteomes" id="UP000480185"/>
    </source>
</evidence>
<accession>A0A6G1X9K5</accession>
<dbReference type="PANTHER" id="PTHR47618:SF1">
    <property type="entry name" value="BIFUNCTIONAL OLIGORIBONUCLEASE AND PAP PHOSPHATASE NRNA"/>
    <property type="match status" value="1"/>
</dbReference>
<dbReference type="OrthoDB" id="9803668at2"/>
<dbReference type="Pfam" id="PF01368">
    <property type="entry name" value="DHH"/>
    <property type="match status" value="1"/>
</dbReference>
<dbReference type="PANTHER" id="PTHR47618">
    <property type="entry name" value="BIFUNCTIONAL OLIGORIBONUCLEASE AND PAP PHOSPHATASE NRNA"/>
    <property type="match status" value="1"/>
</dbReference>
<comment type="caution">
    <text evidence="3">The sequence shown here is derived from an EMBL/GenBank/DDBJ whole genome shotgun (WGS) entry which is preliminary data.</text>
</comment>
<gene>
    <name evidence="3" type="ORF">GH754_15510</name>
</gene>
<dbReference type="InterPro" id="IPR001667">
    <property type="entry name" value="DDH_dom"/>
</dbReference>
<reference evidence="3 4" key="1">
    <citation type="submission" date="2019-11" db="EMBL/GenBank/DDBJ databases">
        <authorList>
            <person name="Li J."/>
        </authorList>
    </citation>
    <scope>NUCLEOTIDE SEQUENCE [LARGE SCALE GENOMIC DNA]</scope>
    <source>
        <strain evidence="3 4">J4</strain>
    </source>
</reference>
<dbReference type="SUPFAM" id="SSF64182">
    <property type="entry name" value="DHH phosphoesterases"/>
    <property type="match status" value="1"/>
</dbReference>
<dbReference type="Gene3D" id="3.10.310.30">
    <property type="match status" value="1"/>
</dbReference>
<dbReference type="GO" id="GO:0003676">
    <property type="term" value="F:nucleic acid binding"/>
    <property type="evidence" value="ECO:0007669"/>
    <property type="project" value="InterPro"/>
</dbReference>
<dbReference type="Gene3D" id="3.90.1640.10">
    <property type="entry name" value="inorganic pyrophosphatase (n-terminal core)"/>
    <property type="match status" value="1"/>
</dbReference>
<dbReference type="EMBL" id="WJNH01000011">
    <property type="protein sequence ID" value="MRG87693.1"/>
    <property type="molecule type" value="Genomic_DNA"/>
</dbReference>
<proteinExistence type="predicted"/>
<dbReference type="RefSeq" id="WP_153729584.1">
    <property type="nucleotide sequence ID" value="NZ_WJNH01000011.1"/>
</dbReference>
<dbReference type="InterPro" id="IPR003156">
    <property type="entry name" value="DHHA1_dom"/>
</dbReference>
<dbReference type="Pfam" id="PF02272">
    <property type="entry name" value="DHHA1"/>
    <property type="match status" value="1"/>
</dbReference>
<feature type="domain" description="DHHA1" evidence="2">
    <location>
        <begin position="228"/>
        <end position="311"/>
    </location>
</feature>
<name>A0A6G1X9K5_9BACI</name>
<keyword evidence="4" id="KW-1185">Reference proteome</keyword>
<dbReference type="InterPro" id="IPR051319">
    <property type="entry name" value="Oligoribo/pAp-PDE_c-di-AMP_PDE"/>
</dbReference>
<protein>
    <submittedName>
        <fullName evidence="3">Bifunctional oligoribonuclease/PAP phosphatase NrnA</fullName>
    </submittedName>
</protein>